<gene>
    <name evidence="3" type="ORF">ACFQ2N_10315</name>
</gene>
<evidence type="ECO:0000256" key="1">
    <source>
        <dbReference type="SAM" id="MobiDB-lite"/>
    </source>
</evidence>
<protein>
    <recommendedName>
        <fullName evidence="5">Pathogenicity-like protein</fullName>
    </recommendedName>
</protein>
<organism evidence="3 4">
    <name type="scientific">Pseudoxanthomonas kaohsiungensis</name>
    <dbReference type="NCBI Taxonomy" id="283923"/>
    <lineage>
        <taxon>Bacteria</taxon>
        <taxon>Pseudomonadati</taxon>
        <taxon>Pseudomonadota</taxon>
        <taxon>Gammaproteobacteria</taxon>
        <taxon>Lysobacterales</taxon>
        <taxon>Lysobacteraceae</taxon>
        <taxon>Pseudoxanthomonas</taxon>
    </lineage>
</organism>
<evidence type="ECO:0000256" key="2">
    <source>
        <dbReference type="SAM" id="Phobius"/>
    </source>
</evidence>
<dbReference type="EMBL" id="JBHTKN010000006">
    <property type="protein sequence ID" value="MFD1042740.1"/>
    <property type="molecule type" value="Genomic_DNA"/>
</dbReference>
<sequence length="178" mass="19576">MRQIFTSQRLETVEGVARLLEEAGIGTYISHPRSYRSKRRGQFSYSEPVPANQQPAVWVRKPEDQPRARELLREAGLLATTRSYSGLPTPATQALPSRFEEGGANRWAWRVRIGLLLLIAAVAMFIWLGRHRGPPAPPQALPAPAATPDRAPRPADGDGAGDEEEDEVRVRISPPPAG</sequence>
<evidence type="ECO:0000313" key="4">
    <source>
        <dbReference type="Proteomes" id="UP001597033"/>
    </source>
</evidence>
<evidence type="ECO:0000313" key="3">
    <source>
        <dbReference type="EMBL" id="MFD1042740.1"/>
    </source>
</evidence>
<accession>A0ABW3LXR8</accession>
<feature type="transmembrane region" description="Helical" evidence="2">
    <location>
        <begin position="107"/>
        <end position="128"/>
    </location>
</feature>
<keyword evidence="2" id="KW-0472">Membrane</keyword>
<proteinExistence type="predicted"/>
<name>A0ABW3LXR8_9GAMM</name>
<comment type="caution">
    <text evidence="3">The sequence shown here is derived from an EMBL/GenBank/DDBJ whole genome shotgun (WGS) entry which is preliminary data.</text>
</comment>
<dbReference type="RefSeq" id="WP_162377797.1">
    <property type="nucleotide sequence ID" value="NZ_JBHTKN010000006.1"/>
</dbReference>
<reference evidence="4" key="1">
    <citation type="journal article" date="2019" name="Int. J. Syst. Evol. Microbiol.">
        <title>The Global Catalogue of Microorganisms (GCM) 10K type strain sequencing project: providing services to taxonomists for standard genome sequencing and annotation.</title>
        <authorList>
            <consortium name="The Broad Institute Genomics Platform"/>
            <consortium name="The Broad Institute Genome Sequencing Center for Infectious Disease"/>
            <person name="Wu L."/>
            <person name="Ma J."/>
        </authorList>
    </citation>
    <scope>NUCLEOTIDE SEQUENCE [LARGE SCALE GENOMIC DNA]</scope>
    <source>
        <strain evidence="4">CCUG 55854</strain>
    </source>
</reference>
<dbReference type="Proteomes" id="UP001597033">
    <property type="component" value="Unassembled WGS sequence"/>
</dbReference>
<keyword evidence="2" id="KW-0812">Transmembrane</keyword>
<keyword evidence="4" id="KW-1185">Reference proteome</keyword>
<evidence type="ECO:0008006" key="5">
    <source>
        <dbReference type="Google" id="ProtNLM"/>
    </source>
</evidence>
<keyword evidence="2" id="KW-1133">Transmembrane helix</keyword>
<feature type="region of interest" description="Disordered" evidence="1">
    <location>
        <begin position="134"/>
        <end position="178"/>
    </location>
</feature>